<dbReference type="RefSeq" id="XP_017974285.1">
    <property type="nucleotide sequence ID" value="XM_018118796.1"/>
</dbReference>
<feature type="compositionally biased region" description="Low complexity" evidence="1">
    <location>
        <begin position="167"/>
        <end position="176"/>
    </location>
</feature>
<name>A0AB32W6K2_THECC</name>
<proteinExistence type="predicted"/>
<dbReference type="Pfam" id="PF00564">
    <property type="entry name" value="PB1"/>
    <property type="match status" value="1"/>
</dbReference>
<protein>
    <submittedName>
        <fullName evidence="4">Uncharacterized protein LOC18601992</fullName>
    </submittedName>
</protein>
<organism evidence="3 4">
    <name type="scientific">Theobroma cacao</name>
    <name type="common">Cacao</name>
    <name type="synonym">Cocoa</name>
    <dbReference type="NCBI Taxonomy" id="3641"/>
    <lineage>
        <taxon>Eukaryota</taxon>
        <taxon>Viridiplantae</taxon>
        <taxon>Streptophyta</taxon>
        <taxon>Embryophyta</taxon>
        <taxon>Tracheophyta</taxon>
        <taxon>Spermatophyta</taxon>
        <taxon>Magnoliopsida</taxon>
        <taxon>eudicotyledons</taxon>
        <taxon>Gunneridae</taxon>
        <taxon>Pentapetalae</taxon>
        <taxon>rosids</taxon>
        <taxon>malvids</taxon>
        <taxon>Malvales</taxon>
        <taxon>Malvaceae</taxon>
        <taxon>Byttnerioideae</taxon>
        <taxon>Theobroma</taxon>
    </lineage>
</organism>
<evidence type="ECO:0000256" key="1">
    <source>
        <dbReference type="SAM" id="MobiDB-lite"/>
    </source>
</evidence>
<sequence length="475" mass="51782">MDPPPTTTPPKLRLMCSYGGHIIPRPQTKSLYYSGGENRIITIPPTTAPTLTLSSLTTHLSTFLHLGTPFVLKYQLPHHDLNSLISISTDDDLQIMLEERSRLSSTGTPSRVRLFIFPVVNSVNAELSHPKRESWFVDALRSARVGFGGEISSEQESIVLETSSSFGSTSSSHSLSNLPPIKPSSDSIPSDDRVGSAVSNVRTGTCQDQVAPFAAMKNKASSNPFEPDNKVADPSSGIELHKPIQASGSPINLVDLPQQQTQFVLEGTHYIPQNMPGVQPVTSYYPVYHPLPPQQQHLHYQSNQPYPLYYLPVVPTQSYSIPMQCGMVQASSSSIGSGQPQIHPNASLIPPQRVIKEVAALLQPVADLTSQTYKNVPGHPLIHLPYNETETRPVGAQIQHSPQAFGVAAGETANCTSKLDDDPARVQIYKSQPPPPMLPSQYQTMTKATTLLLSEALGQLHTDDAKQQIRTSEPQ</sequence>
<dbReference type="PANTHER" id="PTHR31066:SF57">
    <property type="entry name" value="PROTEIN PAL OF QUIRKY"/>
    <property type="match status" value="1"/>
</dbReference>
<evidence type="ECO:0000259" key="2">
    <source>
        <dbReference type="PROSITE" id="PS51745"/>
    </source>
</evidence>
<accession>A0AB32W6K2</accession>
<dbReference type="CDD" id="cd06410">
    <property type="entry name" value="PB1_UP2"/>
    <property type="match status" value="1"/>
</dbReference>
<dbReference type="SUPFAM" id="SSF54277">
    <property type="entry name" value="CAD &amp; PB1 domains"/>
    <property type="match status" value="1"/>
</dbReference>
<dbReference type="InterPro" id="IPR053793">
    <property type="entry name" value="PB1-like"/>
</dbReference>
<evidence type="ECO:0000313" key="3">
    <source>
        <dbReference type="Proteomes" id="UP000694886"/>
    </source>
</evidence>
<reference evidence="4" key="2">
    <citation type="submission" date="2025-08" db="UniProtKB">
        <authorList>
            <consortium name="RefSeq"/>
        </authorList>
    </citation>
    <scope>IDENTIFICATION</scope>
</reference>
<dbReference type="GeneID" id="18601992"/>
<reference evidence="3" key="1">
    <citation type="journal article" date="1997" name="Nucleic Acids Res.">
        <title>tRNAscan-SE: a program for improved detection of transfer RNA genes in genomic sequence.</title>
        <authorList>
            <person name="Lowe T.M."/>
            <person name="Eddy S.R."/>
        </authorList>
    </citation>
    <scope>NUCLEOTIDE SEQUENCE [LARGE SCALE GENOMIC DNA]</scope>
    <source>
        <strain evidence="3">r\B97-61/B2</strain>
    </source>
</reference>
<dbReference type="KEGG" id="tcc:18601992"/>
<dbReference type="InterPro" id="IPR000270">
    <property type="entry name" value="PB1_dom"/>
</dbReference>
<dbReference type="InterPro" id="IPR053198">
    <property type="entry name" value="Gynoecium_Dev_Regulator"/>
</dbReference>
<dbReference type="AlphaFoldDB" id="A0AB32W6K2"/>
<dbReference type="Proteomes" id="UP000694886">
    <property type="component" value="Chromosome 4"/>
</dbReference>
<dbReference type="SMART" id="SM00666">
    <property type="entry name" value="PB1"/>
    <property type="match status" value="1"/>
</dbReference>
<dbReference type="PROSITE" id="PS51745">
    <property type="entry name" value="PB1"/>
    <property type="match status" value="1"/>
</dbReference>
<feature type="region of interest" description="Disordered" evidence="1">
    <location>
        <begin position="167"/>
        <end position="197"/>
    </location>
</feature>
<gene>
    <name evidence="4" type="primary">LOC18601992</name>
</gene>
<dbReference type="PANTHER" id="PTHR31066">
    <property type="entry name" value="OS05G0427100 PROTEIN-RELATED"/>
    <property type="match status" value="1"/>
</dbReference>
<feature type="domain" description="PB1" evidence="2">
    <location>
        <begin position="25"/>
        <end position="119"/>
    </location>
</feature>
<evidence type="ECO:0000313" key="4">
    <source>
        <dbReference type="RefSeq" id="XP_017974285.1"/>
    </source>
</evidence>
<dbReference type="Gramene" id="Tc04v2_t010510.4">
    <property type="protein sequence ID" value="Tc04v2_p010510.4"/>
    <property type="gene ID" value="Tc04v2_g010510"/>
</dbReference>